<organism evidence="1 2">
    <name type="scientific">Austropuccinia psidii MF-1</name>
    <dbReference type="NCBI Taxonomy" id="1389203"/>
    <lineage>
        <taxon>Eukaryota</taxon>
        <taxon>Fungi</taxon>
        <taxon>Dikarya</taxon>
        <taxon>Basidiomycota</taxon>
        <taxon>Pucciniomycotina</taxon>
        <taxon>Pucciniomycetes</taxon>
        <taxon>Pucciniales</taxon>
        <taxon>Sphaerophragmiaceae</taxon>
        <taxon>Austropuccinia</taxon>
    </lineage>
</organism>
<accession>A0A9Q3HBH5</accession>
<proteinExistence type="predicted"/>
<evidence type="ECO:0000313" key="2">
    <source>
        <dbReference type="Proteomes" id="UP000765509"/>
    </source>
</evidence>
<dbReference type="EMBL" id="AVOT02013420">
    <property type="protein sequence ID" value="MBW0496045.1"/>
    <property type="molecule type" value="Genomic_DNA"/>
</dbReference>
<name>A0A9Q3HBH5_9BASI</name>
<gene>
    <name evidence="1" type="ORF">O181_035760</name>
</gene>
<reference evidence="1" key="1">
    <citation type="submission" date="2021-03" db="EMBL/GenBank/DDBJ databases">
        <title>Draft genome sequence of rust myrtle Austropuccinia psidii MF-1, a brazilian biotype.</title>
        <authorList>
            <person name="Quecine M.C."/>
            <person name="Pachon D.M.R."/>
            <person name="Bonatelli M.L."/>
            <person name="Correr F.H."/>
            <person name="Franceschini L.M."/>
            <person name="Leite T.F."/>
            <person name="Margarido G.R.A."/>
            <person name="Almeida C.A."/>
            <person name="Ferrarezi J.A."/>
            <person name="Labate C.A."/>
        </authorList>
    </citation>
    <scope>NUCLEOTIDE SEQUENCE</scope>
    <source>
        <strain evidence="1">MF-1</strain>
    </source>
</reference>
<dbReference type="Proteomes" id="UP000765509">
    <property type="component" value="Unassembled WGS sequence"/>
</dbReference>
<evidence type="ECO:0000313" key="1">
    <source>
        <dbReference type="EMBL" id="MBW0496045.1"/>
    </source>
</evidence>
<sequence length="193" mass="20859">MGDRLRLVGVLCTMRWTSKTHSCLQKLCGTVFCHKTWGGALWLYKNLGTSLGVSSSTMIASVFCLIPLFLANWVLGASSSYPTTTVTCLPVDNDDDPIDAKDCKSATRLFKAKNGMVNVDSKLMERNCHSCSLLISSQMTQFPSEWVQIGVSKAFQKCAKAPINVTIADPSEGSKQIVLTLEKGIDPGSCGNA</sequence>
<protein>
    <submittedName>
        <fullName evidence="1">Uncharacterized protein</fullName>
    </submittedName>
</protein>
<comment type="caution">
    <text evidence="1">The sequence shown here is derived from an EMBL/GenBank/DDBJ whole genome shotgun (WGS) entry which is preliminary data.</text>
</comment>
<dbReference type="AlphaFoldDB" id="A0A9Q3HBH5"/>
<keyword evidence="2" id="KW-1185">Reference proteome</keyword>